<dbReference type="Gene3D" id="2.80.10.50">
    <property type="match status" value="3"/>
</dbReference>
<feature type="chain" id="PRO_5020799898" evidence="1">
    <location>
        <begin position="24"/>
        <end position="472"/>
    </location>
</feature>
<dbReference type="OrthoDB" id="5934256at2"/>
<accession>A0A4R2HZT3</accession>
<dbReference type="InterPro" id="IPR013431">
    <property type="entry name" value="Delta_60_rpt"/>
</dbReference>
<evidence type="ECO:0000256" key="1">
    <source>
        <dbReference type="SAM" id="SignalP"/>
    </source>
</evidence>
<keyword evidence="3" id="KW-1185">Reference proteome</keyword>
<sequence>MNTTTSRFTVALSLALASVTASAADGDLDPAFGMGGIALAGITDATGGVSACRPVVQPDGKILLCGTRASGTTADFFVARFTADGALDTSFSFDGRTTIDFSGSGGIDVAMALALQADGKIVVAGTTNADGGATHDDFAVARLNADGTLDTTFGAGTGKKVIAFDLAGGSGNDDLASVAIQGDGRIVLAGTVATSNHGTDIGVARLLSDGTPDASFNLAGKLGFGFDLPGSTSMNDAATRVAIDHQGRIVVAGAADKGNDSEGSDFAVARVRPNGTLDPDFDADGRATIAFDLGFDKADAVFGLAIGPDDSLVLSGNVEVSPSLPTNQDVGVVKLLPDGSPDANFGIGGRTVVTYDEIPGGLDYGLDVGLRADGRILVAGATQYAGDGSLHATLFRLEPDGDLDASFGMIGRRSYDFEHTLPSSQAFLGLALAGDFILASGIVIVDTGANSIDVFVARMTDDTIFANGFDAP</sequence>
<dbReference type="EMBL" id="SLWQ01000010">
    <property type="protein sequence ID" value="TCO37231.1"/>
    <property type="molecule type" value="Genomic_DNA"/>
</dbReference>
<comment type="caution">
    <text evidence="2">The sequence shown here is derived from an EMBL/GenBank/DDBJ whole genome shotgun (WGS) entry which is preliminary data.</text>
</comment>
<dbReference type="Proteomes" id="UP000294862">
    <property type="component" value="Unassembled WGS sequence"/>
</dbReference>
<reference evidence="2 3" key="1">
    <citation type="journal article" date="2015" name="Stand. Genomic Sci.">
        <title>Genomic Encyclopedia of Bacterial and Archaeal Type Strains, Phase III: the genomes of soil and plant-associated and newly described type strains.</title>
        <authorList>
            <person name="Whitman W.B."/>
            <person name="Woyke T."/>
            <person name="Klenk H.P."/>
            <person name="Zhou Y."/>
            <person name="Lilburn T.G."/>
            <person name="Beck B.J."/>
            <person name="De Vos P."/>
            <person name="Vandamme P."/>
            <person name="Eisen J.A."/>
            <person name="Garrity G."/>
            <person name="Hugenholtz P."/>
            <person name="Kyrpides N.C."/>
        </authorList>
    </citation>
    <scope>NUCLEOTIDE SEQUENCE [LARGE SCALE GENOMIC DNA]</scope>
    <source>
        <strain evidence="2 3">A3</strain>
    </source>
</reference>
<gene>
    <name evidence="2" type="ORF">EV148_11042</name>
</gene>
<dbReference type="PANTHER" id="PTHR42754">
    <property type="entry name" value="ENDOGLUCANASE"/>
    <property type="match status" value="1"/>
</dbReference>
<keyword evidence="1" id="KW-0732">Signal</keyword>
<proteinExistence type="predicted"/>
<dbReference type="PANTHER" id="PTHR42754:SF1">
    <property type="entry name" value="LIPOPROTEIN"/>
    <property type="match status" value="1"/>
</dbReference>
<name>A0A4R2HZT3_9GAMM</name>
<dbReference type="Pfam" id="PF17164">
    <property type="entry name" value="DUF5122"/>
    <property type="match status" value="6"/>
</dbReference>
<dbReference type="SUPFAM" id="SSF101898">
    <property type="entry name" value="NHL repeat"/>
    <property type="match status" value="1"/>
</dbReference>
<dbReference type="RefSeq" id="WP_158287503.1">
    <property type="nucleotide sequence ID" value="NZ_SLWQ01000010.1"/>
</dbReference>
<organism evidence="2 3">
    <name type="scientific">Dokdonella fugitiva</name>
    <dbReference type="NCBI Taxonomy" id="328517"/>
    <lineage>
        <taxon>Bacteria</taxon>
        <taxon>Pseudomonadati</taxon>
        <taxon>Pseudomonadota</taxon>
        <taxon>Gammaproteobacteria</taxon>
        <taxon>Lysobacterales</taxon>
        <taxon>Rhodanobacteraceae</taxon>
        <taxon>Dokdonella</taxon>
    </lineage>
</organism>
<dbReference type="NCBIfam" id="TIGR02608">
    <property type="entry name" value="delta_60_rpt"/>
    <property type="match status" value="6"/>
</dbReference>
<feature type="signal peptide" evidence="1">
    <location>
        <begin position="1"/>
        <end position="23"/>
    </location>
</feature>
<protein>
    <submittedName>
        <fullName evidence="2">Putative delta-60 repeat protein</fullName>
    </submittedName>
</protein>
<evidence type="ECO:0000313" key="2">
    <source>
        <dbReference type="EMBL" id="TCO37231.1"/>
    </source>
</evidence>
<dbReference type="AlphaFoldDB" id="A0A4R2HZT3"/>
<evidence type="ECO:0000313" key="3">
    <source>
        <dbReference type="Proteomes" id="UP000294862"/>
    </source>
</evidence>